<keyword evidence="1" id="KW-1133">Transmembrane helix</keyword>
<dbReference type="AlphaFoldDB" id="A0A8X6KNJ9"/>
<keyword evidence="1" id="KW-0812">Transmembrane</keyword>
<gene>
    <name evidence="2" type="ORF">TNCT_40641</name>
</gene>
<feature type="transmembrane region" description="Helical" evidence="1">
    <location>
        <begin position="34"/>
        <end position="56"/>
    </location>
</feature>
<evidence type="ECO:0000256" key="1">
    <source>
        <dbReference type="SAM" id="Phobius"/>
    </source>
</evidence>
<dbReference type="EMBL" id="BMAO01031992">
    <property type="protein sequence ID" value="GFQ79056.1"/>
    <property type="molecule type" value="Genomic_DNA"/>
</dbReference>
<evidence type="ECO:0000313" key="3">
    <source>
        <dbReference type="Proteomes" id="UP000887116"/>
    </source>
</evidence>
<evidence type="ECO:0000313" key="2">
    <source>
        <dbReference type="EMBL" id="GFQ79056.1"/>
    </source>
</evidence>
<sequence length="85" mass="9498">MYRSSLNVVAHLRPYPGLRTAFSVFEKRFQILKIPFWETLVASAISACVVVVVGTLTPRSDQQLFKLLTSLNDLVDASHSSKQCT</sequence>
<comment type="caution">
    <text evidence="2">The sequence shown here is derived from an EMBL/GenBank/DDBJ whole genome shotgun (WGS) entry which is preliminary data.</text>
</comment>
<dbReference type="Proteomes" id="UP000887116">
    <property type="component" value="Unassembled WGS sequence"/>
</dbReference>
<keyword evidence="3" id="KW-1185">Reference proteome</keyword>
<accession>A0A8X6KNJ9</accession>
<proteinExistence type="predicted"/>
<reference evidence="2" key="1">
    <citation type="submission" date="2020-07" db="EMBL/GenBank/DDBJ databases">
        <title>Multicomponent nature underlies the extraordinary mechanical properties of spider dragline silk.</title>
        <authorList>
            <person name="Kono N."/>
            <person name="Nakamura H."/>
            <person name="Mori M."/>
            <person name="Yoshida Y."/>
            <person name="Ohtoshi R."/>
            <person name="Malay A.D."/>
            <person name="Moran D.A.P."/>
            <person name="Tomita M."/>
            <person name="Numata K."/>
            <person name="Arakawa K."/>
        </authorList>
    </citation>
    <scope>NUCLEOTIDE SEQUENCE</scope>
</reference>
<organism evidence="2 3">
    <name type="scientific">Trichonephila clavata</name>
    <name type="common">Joro spider</name>
    <name type="synonym">Nephila clavata</name>
    <dbReference type="NCBI Taxonomy" id="2740835"/>
    <lineage>
        <taxon>Eukaryota</taxon>
        <taxon>Metazoa</taxon>
        <taxon>Ecdysozoa</taxon>
        <taxon>Arthropoda</taxon>
        <taxon>Chelicerata</taxon>
        <taxon>Arachnida</taxon>
        <taxon>Araneae</taxon>
        <taxon>Araneomorphae</taxon>
        <taxon>Entelegynae</taxon>
        <taxon>Araneoidea</taxon>
        <taxon>Nephilidae</taxon>
        <taxon>Trichonephila</taxon>
    </lineage>
</organism>
<protein>
    <submittedName>
        <fullName evidence="2">Uncharacterized protein</fullName>
    </submittedName>
</protein>
<keyword evidence="1" id="KW-0472">Membrane</keyword>
<name>A0A8X6KNJ9_TRICU</name>